<keyword evidence="3 5" id="KW-0745">Spermidine biosynthesis</keyword>
<dbReference type="EMBL" id="CP133548">
    <property type="protein sequence ID" value="WMS87545.1"/>
    <property type="molecule type" value="Genomic_DNA"/>
</dbReference>
<dbReference type="HAMAP" id="MF_00198">
    <property type="entry name" value="Spermidine_synth"/>
    <property type="match status" value="1"/>
</dbReference>
<dbReference type="InterPro" id="IPR030374">
    <property type="entry name" value="PABS"/>
</dbReference>
<sequence>MSERYLEVLYPTYGQYFEVKEVLFEHKTDHQHLIIFNNDHFGRVMALDGIIQTTEKDEFIYHEMLTHVPLMAHRSPKSVLIIGGGDGGILRETLRHSNVERVVQVEIDQSVIDMCKEYFPKHSNGAFDDPRAEIVIADGMDYVKQATETFDIIISDSTDPVGPGEVLFTNDFYRLAKARLNDGGIMVTQNGVCYMQLDEVINTTKRMGALYQDQTFYTSAVPTYIGGLMTLAWATDDTTLRQQEVADIRQRFESSGIKTRYYNPELHKAAFALPQYVRDAIDAIK</sequence>
<dbReference type="PROSITE" id="PS01330">
    <property type="entry name" value="PABS_1"/>
    <property type="match status" value="1"/>
</dbReference>
<evidence type="ECO:0000256" key="6">
    <source>
        <dbReference type="PROSITE-ProRule" id="PRU00354"/>
    </source>
</evidence>
<dbReference type="Gene3D" id="2.30.140.10">
    <property type="entry name" value="Spermidine synthase, tetramerisation domain"/>
    <property type="match status" value="1"/>
</dbReference>
<evidence type="ECO:0000313" key="10">
    <source>
        <dbReference type="EMBL" id="WMS87545.1"/>
    </source>
</evidence>
<proteinExistence type="inferred from homology"/>
<comment type="pathway">
    <text evidence="5">Amine and polyamine biosynthesis; spermidine biosynthesis; spermidine from putrescine: step 1/1.</text>
</comment>
<dbReference type="GO" id="GO:0008295">
    <property type="term" value="P:spermidine biosynthetic process"/>
    <property type="evidence" value="ECO:0007669"/>
    <property type="project" value="UniProtKB-UniRule"/>
</dbReference>
<dbReference type="PANTHER" id="PTHR11558:SF11">
    <property type="entry name" value="SPERMIDINE SYNTHASE"/>
    <property type="match status" value="1"/>
</dbReference>
<feature type="domain" description="PABS" evidence="9">
    <location>
        <begin position="1"/>
        <end position="236"/>
    </location>
</feature>
<dbReference type="RefSeq" id="WP_309202685.1">
    <property type="nucleotide sequence ID" value="NZ_CP133548.1"/>
</dbReference>
<dbReference type="PANTHER" id="PTHR11558">
    <property type="entry name" value="SPERMIDINE/SPERMINE SYNTHASE"/>
    <property type="match status" value="1"/>
</dbReference>
<accession>A0AA51RU40</accession>
<keyword evidence="4 5" id="KW-0620">Polyamine biosynthesis</keyword>
<dbReference type="AlphaFoldDB" id="A0AA51RU40"/>
<dbReference type="GO" id="GO:0004766">
    <property type="term" value="F:spermidine synthase activity"/>
    <property type="evidence" value="ECO:0007669"/>
    <property type="project" value="UniProtKB-UniRule"/>
</dbReference>
<feature type="binding site" evidence="5">
    <location>
        <begin position="138"/>
        <end position="139"/>
    </location>
    <ligand>
        <name>S-methyl-5'-thioadenosine</name>
        <dbReference type="ChEBI" id="CHEBI:17509"/>
    </ligand>
</feature>
<comment type="subunit">
    <text evidence="5">Homodimer or homotetramer.</text>
</comment>
<evidence type="ECO:0000256" key="8">
    <source>
        <dbReference type="RuleBase" id="RU003837"/>
    </source>
</evidence>
<feature type="binding site" evidence="5">
    <location>
        <position position="86"/>
    </location>
    <ligand>
        <name>spermidine</name>
        <dbReference type="ChEBI" id="CHEBI:57834"/>
    </ligand>
</feature>
<dbReference type="Gene3D" id="3.40.50.150">
    <property type="entry name" value="Vaccinia Virus protein VP39"/>
    <property type="match status" value="1"/>
</dbReference>
<name>A0AA51RU40_9GAMM</name>
<comment type="similarity">
    <text evidence="1 5 7">Belongs to the spermidine/spermine synthase family.</text>
</comment>
<dbReference type="SUPFAM" id="SSF53335">
    <property type="entry name" value="S-adenosyl-L-methionine-dependent methyltransferases"/>
    <property type="match status" value="1"/>
</dbReference>
<dbReference type="GO" id="GO:0005829">
    <property type="term" value="C:cytosol"/>
    <property type="evidence" value="ECO:0007669"/>
    <property type="project" value="TreeGrafter"/>
</dbReference>
<evidence type="ECO:0000256" key="1">
    <source>
        <dbReference type="ARBA" id="ARBA00007867"/>
    </source>
</evidence>
<evidence type="ECO:0000259" key="9">
    <source>
        <dbReference type="PROSITE" id="PS51006"/>
    </source>
</evidence>
<dbReference type="NCBIfam" id="TIGR00417">
    <property type="entry name" value="speE"/>
    <property type="match status" value="1"/>
</dbReference>
<dbReference type="InterPro" id="IPR035246">
    <property type="entry name" value="Spermidine_synt_N"/>
</dbReference>
<comment type="function">
    <text evidence="5">Catalyzes the irreversible transfer of a propylamine group from the amino donor S-adenosylmethioninamine (decarboxy-AdoMet) to putrescine (1,4-diaminobutane) to yield spermidine.</text>
</comment>
<feature type="binding site" evidence="5">
    <location>
        <begin position="156"/>
        <end position="159"/>
    </location>
    <ligand>
        <name>spermidine</name>
        <dbReference type="ChEBI" id="CHEBI:57834"/>
    </ligand>
</feature>
<dbReference type="NCBIfam" id="NF002010">
    <property type="entry name" value="PRK00811.1"/>
    <property type="match status" value="1"/>
</dbReference>
<feature type="binding site" evidence="5">
    <location>
        <position position="163"/>
    </location>
    <ligand>
        <name>S-methyl-5'-thioadenosine</name>
        <dbReference type="ChEBI" id="CHEBI:17509"/>
    </ligand>
</feature>
<evidence type="ECO:0000256" key="3">
    <source>
        <dbReference type="ARBA" id="ARBA00023066"/>
    </source>
</evidence>
<dbReference type="NCBIfam" id="NF037959">
    <property type="entry name" value="MFS_SpdSyn"/>
    <property type="match status" value="1"/>
</dbReference>
<keyword evidence="2 5" id="KW-0808">Transferase</keyword>
<reference evidence="10 11" key="1">
    <citation type="submission" date="2023-08" db="EMBL/GenBank/DDBJ databases">
        <title>Pleionea litopenaei sp. nov., isolated from stomach of juvenile Litopenaeus vannamei.</title>
        <authorList>
            <person name="Rho A.M."/>
            <person name="Hwang C.Y."/>
        </authorList>
    </citation>
    <scope>NUCLEOTIDE SEQUENCE [LARGE SCALE GENOMIC DNA]</scope>
    <source>
        <strain evidence="10 11">HL-JVS1</strain>
    </source>
</reference>
<dbReference type="InterPro" id="IPR029063">
    <property type="entry name" value="SAM-dependent_MTases_sf"/>
</dbReference>
<keyword evidence="11" id="KW-1185">Reference proteome</keyword>
<comment type="catalytic activity">
    <reaction evidence="5 8">
        <text>S-adenosyl 3-(methylsulfanyl)propylamine + putrescine = S-methyl-5'-thioadenosine + spermidine + H(+)</text>
        <dbReference type="Rhea" id="RHEA:12721"/>
        <dbReference type="ChEBI" id="CHEBI:15378"/>
        <dbReference type="ChEBI" id="CHEBI:17509"/>
        <dbReference type="ChEBI" id="CHEBI:57443"/>
        <dbReference type="ChEBI" id="CHEBI:57834"/>
        <dbReference type="ChEBI" id="CHEBI:326268"/>
        <dbReference type="EC" id="2.5.1.16"/>
    </reaction>
</comment>
<organism evidence="10 11">
    <name type="scientific">Pleionea litopenaei</name>
    <dbReference type="NCBI Taxonomy" id="3070815"/>
    <lineage>
        <taxon>Bacteria</taxon>
        <taxon>Pseudomonadati</taxon>
        <taxon>Pseudomonadota</taxon>
        <taxon>Gammaproteobacteria</taxon>
        <taxon>Oceanospirillales</taxon>
        <taxon>Pleioneaceae</taxon>
        <taxon>Pleionea</taxon>
    </lineage>
</organism>
<feature type="active site" description="Proton acceptor" evidence="5 6">
    <location>
        <position position="156"/>
    </location>
</feature>
<evidence type="ECO:0000256" key="2">
    <source>
        <dbReference type="ARBA" id="ARBA00022679"/>
    </source>
</evidence>
<dbReference type="PROSITE" id="PS51006">
    <property type="entry name" value="PABS_2"/>
    <property type="match status" value="1"/>
</dbReference>
<dbReference type="InterPro" id="IPR037163">
    <property type="entry name" value="Spermidine_synt_N_sf"/>
</dbReference>
<evidence type="ECO:0000256" key="4">
    <source>
        <dbReference type="ARBA" id="ARBA00023115"/>
    </source>
</evidence>
<feature type="binding site" evidence="5">
    <location>
        <position position="31"/>
    </location>
    <ligand>
        <name>S-methyl-5'-thioadenosine</name>
        <dbReference type="ChEBI" id="CHEBI:17509"/>
    </ligand>
</feature>
<protein>
    <recommendedName>
        <fullName evidence="5">Polyamine aminopropyltransferase</fullName>
    </recommendedName>
    <alternativeName>
        <fullName evidence="5">Putrescine aminopropyltransferase</fullName>
        <shortName evidence="5">PAPT</shortName>
    </alternativeName>
    <alternativeName>
        <fullName evidence="5">Spermidine synthase</fullName>
        <shortName evidence="5">SPDS</shortName>
        <shortName evidence="5">SPDSY</shortName>
        <ecNumber evidence="5">2.5.1.16</ecNumber>
    </alternativeName>
</protein>
<dbReference type="KEGG" id="plei:Q9312_01150"/>
<dbReference type="CDD" id="cd02440">
    <property type="entry name" value="AdoMet_MTases"/>
    <property type="match status" value="1"/>
</dbReference>
<feature type="binding site" evidence="5">
    <location>
        <position position="62"/>
    </location>
    <ligand>
        <name>spermidine</name>
        <dbReference type="ChEBI" id="CHEBI:57834"/>
    </ligand>
</feature>
<dbReference type="InterPro" id="IPR030373">
    <property type="entry name" value="PABS_CS"/>
</dbReference>
<dbReference type="Pfam" id="PF17284">
    <property type="entry name" value="Spermine_synt_N"/>
    <property type="match status" value="1"/>
</dbReference>
<dbReference type="InterPro" id="IPR001045">
    <property type="entry name" value="Spermi_synthase"/>
</dbReference>
<evidence type="ECO:0000313" key="11">
    <source>
        <dbReference type="Proteomes" id="UP001239782"/>
    </source>
</evidence>
<dbReference type="Proteomes" id="UP001239782">
    <property type="component" value="Chromosome"/>
</dbReference>
<gene>
    <name evidence="5 10" type="primary">speE</name>
    <name evidence="10" type="ORF">Q9312_01150</name>
</gene>
<dbReference type="Pfam" id="PF01564">
    <property type="entry name" value="Spermine_synth"/>
    <property type="match status" value="1"/>
</dbReference>
<evidence type="ECO:0000256" key="5">
    <source>
        <dbReference type="HAMAP-Rule" id="MF_00198"/>
    </source>
</evidence>
<dbReference type="EC" id="2.5.1.16" evidence="5"/>
<feature type="binding site" evidence="5">
    <location>
        <position position="106"/>
    </location>
    <ligand>
        <name>S-methyl-5'-thioadenosine</name>
        <dbReference type="ChEBI" id="CHEBI:17509"/>
    </ligand>
</feature>
<evidence type="ECO:0000256" key="7">
    <source>
        <dbReference type="RuleBase" id="RU003836"/>
    </source>
</evidence>